<evidence type="ECO:0000313" key="11">
    <source>
        <dbReference type="Proteomes" id="UP001150924"/>
    </source>
</evidence>
<evidence type="ECO:0000256" key="1">
    <source>
        <dbReference type="ARBA" id="ARBA00004141"/>
    </source>
</evidence>
<protein>
    <submittedName>
        <fullName evidence="10">Cation-translocating P-type ATPase</fullName>
    </submittedName>
</protein>
<keyword evidence="4" id="KW-0067">ATP-binding</keyword>
<evidence type="ECO:0000256" key="7">
    <source>
        <dbReference type="ARBA" id="ARBA00023136"/>
    </source>
</evidence>
<dbReference type="InterPro" id="IPR001757">
    <property type="entry name" value="P_typ_ATPase"/>
</dbReference>
<keyword evidence="5" id="KW-1278">Translocase</keyword>
<dbReference type="SMART" id="SM00831">
    <property type="entry name" value="Cation_ATPase_N"/>
    <property type="match status" value="1"/>
</dbReference>
<evidence type="ECO:0000256" key="8">
    <source>
        <dbReference type="SAM" id="Phobius"/>
    </source>
</evidence>
<dbReference type="PANTHER" id="PTHR42861">
    <property type="entry name" value="CALCIUM-TRANSPORTING ATPASE"/>
    <property type="match status" value="1"/>
</dbReference>
<dbReference type="PRINTS" id="PR00120">
    <property type="entry name" value="HATPASE"/>
</dbReference>
<organism evidence="10 11">
    <name type="scientific">Nannocystis pusilla</name>
    <dbReference type="NCBI Taxonomy" id="889268"/>
    <lineage>
        <taxon>Bacteria</taxon>
        <taxon>Pseudomonadati</taxon>
        <taxon>Myxococcota</taxon>
        <taxon>Polyangia</taxon>
        <taxon>Nannocystales</taxon>
        <taxon>Nannocystaceae</taxon>
        <taxon>Nannocystis</taxon>
    </lineage>
</organism>
<feature type="transmembrane region" description="Helical" evidence="8">
    <location>
        <begin position="225"/>
        <end position="247"/>
    </location>
</feature>
<proteinExistence type="predicted"/>
<dbReference type="PROSITE" id="PS00154">
    <property type="entry name" value="ATPASE_E1_E2"/>
    <property type="match status" value="1"/>
</dbReference>
<keyword evidence="3" id="KW-0547">Nucleotide-binding</keyword>
<dbReference type="InterPro" id="IPR023298">
    <property type="entry name" value="ATPase_P-typ_TM_dom_sf"/>
</dbReference>
<name>A0A9X3ETN0_9BACT</name>
<evidence type="ECO:0000259" key="9">
    <source>
        <dbReference type="SMART" id="SM00831"/>
    </source>
</evidence>
<feature type="transmembrane region" description="Helical" evidence="8">
    <location>
        <begin position="776"/>
        <end position="797"/>
    </location>
</feature>
<dbReference type="InterPro" id="IPR004014">
    <property type="entry name" value="ATPase_P-typ_cation-transptr_N"/>
</dbReference>
<dbReference type="InterPro" id="IPR023299">
    <property type="entry name" value="ATPase_P-typ_cyto_dom_N"/>
</dbReference>
<dbReference type="GO" id="GO:0016887">
    <property type="term" value="F:ATP hydrolysis activity"/>
    <property type="evidence" value="ECO:0007669"/>
    <property type="project" value="InterPro"/>
</dbReference>
<dbReference type="Pfam" id="PF00690">
    <property type="entry name" value="Cation_ATPase_N"/>
    <property type="match status" value="1"/>
</dbReference>
<keyword evidence="2 8" id="KW-0812">Transmembrane</keyword>
<evidence type="ECO:0000256" key="4">
    <source>
        <dbReference type="ARBA" id="ARBA00022840"/>
    </source>
</evidence>
<dbReference type="AlphaFoldDB" id="A0A9X3ETN0"/>
<dbReference type="GO" id="GO:0005524">
    <property type="term" value="F:ATP binding"/>
    <property type="evidence" value="ECO:0007669"/>
    <property type="project" value="UniProtKB-KW"/>
</dbReference>
<evidence type="ECO:0000256" key="2">
    <source>
        <dbReference type="ARBA" id="ARBA00022692"/>
    </source>
</evidence>
<dbReference type="EMBL" id="JAPNKE010000002">
    <property type="protein sequence ID" value="MCY1009249.1"/>
    <property type="molecule type" value="Genomic_DNA"/>
</dbReference>
<evidence type="ECO:0000313" key="10">
    <source>
        <dbReference type="EMBL" id="MCY1009249.1"/>
    </source>
</evidence>
<dbReference type="SUPFAM" id="SSF56784">
    <property type="entry name" value="HAD-like"/>
    <property type="match status" value="1"/>
</dbReference>
<dbReference type="Gene3D" id="3.40.50.1000">
    <property type="entry name" value="HAD superfamily/HAD-like"/>
    <property type="match status" value="1"/>
</dbReference>
<feature type="transmembrane region" description="Helical" evidence="8">
    <location>
        <begin position="707"/>
        <end position="729"/>
    </location>
</feature>
<feature type="domain" description="Cation-transporting P-type ATPase N-terminal" evidence="9">
    <location>
        <begin position="4"/>
        <end position="66"/>
    </location>
</feature>
<feature type="transmembrane region" description="Helical" evidence="8">
    <location>
        <begin position="667"/>
        <end position="686"/>
    </location>
</feature>
<dbReference type="Proteomes" id="UP001150924">
    <property type="component" value="Unassembled WGS sequence"/>
</dbReference>
<dbReference type="InterPro" id="IPR006068">
    <property type="entry name" value="ATPase_P-typ_cation-transptr_C"/>
</dbReference>
<keyword evidence="6 8" id="KW-1133">Transmembrane helix</keyword>
<dbReference type="Gene3D" id="1.20.1110.10">
    <property type="entry name" value="Calcium-transporting ATPase, transmembrane domain"/>
    <property type="match status" value="1"/>
</dbReference>
<dbReference type="Pfam" id="PF00122">
    <property type="entry name" value="E1-E2_ATPase"/>
    <property type="match status" value="1"/>
</dbReference>
<dbReference type="InterPro" id="IPR059000">
    <property type="entry name" value="ATPase_P-type_domA"/>
</dbReference>
<reference evidence="10" key="1">
    <citation type="submission" date="2022-11" db="EMBL/GenBank/DDBJ databases">
        <title>Minimal conservation of predation-associated metabolite biosynthetic gene clusters underscores biosynthetic potential of Myxococcota including descriptions for ten novel species: Archangium lansinium sp. nov., Myxococcus landrumus sp. nov., Nannocystis bai.</title>
        <authorList>
            <person name="Ahearne A."/>
            <person name="Stevens C."/>
            <person name="Phillips K."/>
        </authorList>
    </citation>
    <scope>NUCLEOTIDE SEQUENCE</scope>
    <source>
        <strain evidence="10">Na p29</strain>
    </source>
</reference>
<comment type="caution">
    <text evidence="10">The sequence shown here is derived from an EMBL/GenBank/DDBJ whole genome shotgun (WGS) entry which is preliminary data.</text>
</comment>
<feature type="transmembrane region" description="Helical" evidence="8">
    <location>
        <begin position="70"/>
        <end position="89"/>
    </location>
</feature>
<feature type="transmembrane region" description="Helical" evidence="8">
    <location>
        <begin position="259"/>
        <end position="283"/>
    </location>
</feature>
<dbReference type="Gene3D" id="3.40.1110.10">
    <property type="entry name" value="Calcium-transporting ATPase, cytoplasmic domain N"/>
    <property type="match status" value="1"/>
</dbReference>
<dbReference type="RefSeq" id="WP_267771909.1">
    <property type="nucleotide sequence ID" value="NZ_JAPNKE010000002.1"/>
</dbReference>
<dbReference type="InterPro" id="IPR008250">
    <property type="entry name" value="ATPase_P-typ_transduc_dom_A_sf"/>
</dbReference>
<evidence type="ECO:0000256" key="3">
    <source>
        <dbReference type="ARBA" id="ARBA00022741"/>
    </source>
</evidence>
<dbReference type="SFLD" id="SFLDG00002">
    <property type="entry name" value="C1.7:_P-type_atpase_like"/>
    <property type="match status" value="1"/>
</dbReference>
<dbReference type="SUPFAM" id="SSF81653">
    <property type="entry name" value="Calcium ATPase, transduction domain A"/>
    <property type="match status" value="1"/>
</dbReference>
<dbReference type="InterPro" id="IPR036412">
    <property type="entry name" value="HAD-like_sf"/>
</dbReference>
<keyword evidence="11" id="KW-1185">Reference proteome</keyword>
<dbReference type="InterPro" id="IPR018303">
    <property type="entry name" value="ATPase_P-typ_P_site"/>
</dbReference>
<feature type="transmembrane region" description="Helical" evidence="8">
    <location>
        <begin position="809"/>
        <end position="828"/>
    </location>
</feature>
<dbReference type="Pfam" id="PF00689">
    <property type="entry name" value="Cation_ATPase_C"/>
    <property type="match status" value="1"/>
</dbReference>
<keyword evidence="7 8" id="KW-0472">Membrane</keyword>
<comment type="subcellular location">
    <subcellularLocation>
        <location evidence="1">Membrane</location>
        <topology evidence="1">Multi-pass membrane protein</topology>
    </subcellularLocation>
</comment>
<dbReference type="PRINTS" id="PR00119">
    <property type="entry name" value="CATATPASE"/>
</dbReference>
<dbReference type="InterPro" id="IPR023214">
    <property type="entry name" value="HAD_sf"/>
</dbReference>
<evidence type="ECO:0000256" key="5">
    <source>
        <dbReference type="ARBA" id="ARBA00022967"/>
    </source>
</evidence>
<dbReference type="Pfam" id="PF00702">
    <property type="entry name" value="Hydrolase"/>
    <property type="match status" value="1"/>
</dbReference>
<feature type="transmembrane region" description="Helical" evidence="8">
    <location>
        <begin position="735"/>
        <end position="755"/>
    </location>
</feature>
<dbReference type="SFLD" id="SFLDF00027">
    <property type="entry name" value="p-type_atpase"/>
    <property type="match status" value="1"/>
</dbReference>
<dbReference type="InterPro" id="IPR044492">
    <property type="entry name" value="P_typ_ATPase_HD_dom"/>
</dbReference>
<dbReference type="Gene3D" id="2.70.150.10">
    <property type="entry name" value="Calcium-transporting ATPase, cytoplasmic transduction domain A"/>
    <property type="match status" value="1"/>
</dbReference>
<feature type="transmembrane region" description="Helical" evidence="8">
    <location>
        <begin position="634"/>
        <end position="655"/>
    </location>
</feature>
<gene>
    <name evidence="10" type="ORF">OV079_27515</name>
</gene>
<dbReference type="GO" id="GO:0016020">
    <property type="term" value="C:membrane"/>
    <property type="evidence" value="ECO:0007669"/>
    <property type="project" value="UniProtKB-SubCell"/>
</dbReference>
<evidence type="ECO:0000256" key="6">
    <source>
        <dbReference type="ARBA" id="ARBA00022989"/>
    </source>
</evidence>
<dbReference type="SFLD" id="SFLDS00003">
    <property type="entry name" value="Haloacid_Dehalogenase"/>
    <property type="match status" value="1"/>
</dbReference>
<sequence>MTIPQATEPPSGLDDAEAARRLAADGPNILAREQQRGLPALVGDVLREPMFLLLLTCSAIYFVLGDLHEGLILLGCVALVLTITIVQTHRTERAVAALRDMTSPRALVVRGGVARRIAGAEVVRGDLALLHEGDRVPADGDLLEATSLAIDESLLSGESVPVDKRAGPEGRGADTQVFAGSLVVKGHGMARIRATGARSEIGKIGASLADLSGGTSRVQQEIGRLVRIFGVLGGLCCALVVLFYGLARGEWLSGLLAGITLAMSLLPEEFPLVLTVFLALGAWRMSQRNVLTRRIPALESLGAATALCVDKTGTLTVNRMTLIELRAGEQVWQAERDQPLPGLLRPLAEYAALASQREAIDPMDAACRRFCHERVGDDERLHPGWQLEREYPLTPALLAVAQAWRTPDGAVVAAKGAPEAIAALCRLDEAARAAMNAAVTAMTATGQRVLAVARADYDGEPRTSPADYAFTWLGLLGLHDPPRAEVPAALARCREAGLRVIMITGDAPGTAQAIAAKVGLSGQRIATGRELDELDDAALIARLHGVEVCARVLPAQKLRIVRALQAAGETVAMTGDGVNDAPALKAAQIGVAMGGRGTDVAREAAALVLTRDDFTDLVAAVAEGRRIFANLRKALGFIVAVHVPIAGLALVPLLFGLPMVFHPVHVVFLELIIDPSCSVVFEAEPAEPDAMRRPPRPADAPLLDRRMLLASLAQGAAVFAVCLAVLYLGQVRLGLSLPAAQGMMFATLVLANLGLIFTHRAQTSSWLASLRNPNRALRWVMVGTLVVLAAALTIPGVRALFHFEPPPRASMFAWALVGPLCVLLVEAVRRLRATQTVILGGAKQ</sequence>
<dbReference type="NCBIfam" id="TIGR01494">
    <property type="entry name" value="ATPase_P-type"/>
    <property type="match status" value="2"/>
</dbReference>
<dbReference type="SUPFAM" id="SSF81665">
    <property type="entry name" value="Calcium ATPase, transmembrane domain M"/>
    <property type="match status" value="1"/>
</dbReference>
<accession>A0A9X3ETN0</accession>